<reference evidence="1 2" key="2">
    <citation type="submission" date="2018-11" db="EMBL/GenBank/DDBJ databases">
        <authorList>
            <consortium name="Pathogen Informatics"/>
        </authorList>
    </citation>
    <scope>NUCLEOTIDE SEQUENCE [LARGE SCALE GENOMIC DNA]</scope>
    <source>
        <strain evidence="1 2">Egypt</strain>
    </source>
</reference>
<proteinExistence type="predicted"/>
<accession>A0A183AAN3</accession>
<evidence type="ECO:0000313" key="3">
    <source>
        <dbReference type="WBParaSite" id="ECPE_0000402501-mRNA-1"/>
    </source>
</evidence>
<dbReference type="WBParaSite" id="ECPE_0000402501-mRNA-1">
    <property type="protein sequence ID" value="ECPE_0000402501-mRNA-1"/>
    <property type="gene ID" value="ECPE_0000402501"/>
</dbReference>
<name>A0A183AAN3_9TREM</name>
<evidence type="ECO:0000313" key="2">
    <source>
        <dbReference type="Proteomes" id="UP000272942"/>
    </source>
</evidence>
<dbReference type="Proteomes" id="UP000272942">
    <property type="component" value="Unassembled WGS sequence"/>
</dbReference>
<evidence type="ECO:0000313" key="1">
    <source>
        <dbReference type="EMBL" id="VDP71367.1"/>
    </source>
</evidence>
<protein>
    <submittedName>
        <fullName evidence="1 3">Uncharacterized protein</fullName>
    </submittedName>
</protein>
<sequence length="198" mass="22413">MQQRKLPPRSQCIIVVNPTEAEATATQARLDYHLQLLRSHMVTLFDGDEVEPAASIRVNAAFRLGKPRQDNSPRPLKVVLRAEGEAKAIFQRTHKLKGTPARFLKDLGSDQRSKMKTALEELMERRAKGETDLCIRDFPVTKCYERVDDGHVAVLELLFLSARVSLFECWRTTPIRKDLEKPCGAEASFVTEGIPQLE</sequence>
<dbReference type="AlphaFoldDB" id="A0A183AAN3"/>
<organism evidence="3">
    <name type="scientific">Echinostoma caproni</name>
    <dbReference type="NCBI Taxonomy" id="27848"/>
    <lineage>
        <taxon>Eukaryota</taxon>
        <taxon>Metazoa</taxon>
        <taxon>Spiralia</taxon>
        <taxon>Lophotrochozoa</taxon>
        <taxon>Platyhelminthes</taxon>
        <taxon>Trematoda</taxon>
        <taxon>Digenea</taxon>
        <taxon>Plagiorchiida</taxon>
        <taxon>Echinostomata</taxon>
        <taxon>Echinostomatoidea</taxon>
        <taxon>Echinostomatidae</taxon>
        <taxon>Echinostoma</taxon>
    </lineage>
</organism>
<gene>
    <name evidence="1" type="ORF">ECPE_LOCUS4018</name>
</gene>
<keyword evidence="2" id="KW-1185">Reference proteome</keyword>
<reference evidence="3" key="1">
    <citation type="submission" date="2016-06" db="UniProtKB">
        <authorList>
            <consortium name="WormBaseParasite"/>
        </authorList>
    </citation>
    <scope>IDENTIFICATION</scope>
</reference>
<dbReference type="EMBL" id="UZAN01040916">
    <property type="protein sequence ID" value="VDP71367.1"/>
    <property type="molecule type" value="Genomic_DNA"/>
</dbReference>